<dbReference type="InterPro" id="IPR005302">
    <property type="entry name" value="MoCF_Sase_C"/>
</dbReference>
<sequence>MEKVEFEWDKERRFEIEKVPPVYLLTALCVVPFVVYFLLNFLSPLIHRITAMRISEIYVYPIKSLRGVKVQEALGTPHGFKHDRTFILLQITPEGPKPMAVSRQPEMTQFFQEITGYNDADGSLRITFRAFGNTSAEKSVTIPLNPDTSKLEPYEVNLHSSPASGYKMPAHYNAWFSECFGYEVMLVYLGANTRAVLFEDMQPIEPDPLTRFLRDKLPFTKGYVERLMGLRQTSQWRIGFADCAPYLICSQTSLEDVSSRLPEGEEMDITKFRPNIVIAGAFEAYQEDFWGKLKINNRTEIVMAHNCVRCKSINIDYETGKPGVGAKGEVLKRLQKDRRIDIGAKWSPVFGRYSFWGVGEKSEVVRVGDRVNVSKVNDGLTIWSWPGLA</sequence>
<dbReference type="GO" id="GO:0030151">
    <property type="term" value="F:molybdenum ion binding"/>
    <property type="evidence" value="ECO:0007669"/>
    <property type="project" value="InterPro"/>
</dbReference>
<accession>A0A7U2HXH5</accession>
<dbReference type="Pfam" id="PF03476">
    <property type="entry name" value="MOSC_N"/>
    <property type="match status" value="1"/>
</dbReference>
<dbReference type="PANTHER" id="PTHR14237">
    <property type="entry name" value="MOLYBDOPTERIN COFACTOR SULFURASE MOSC"/>
    <property type="match status" value="1"/>
</dbReference>
<dbReference type="VEuPathDB" id="FungiDB:JI435_031870"/>
<dbReference type="PANTHER" id="PTHR14237:SF34">
    <property type="entry name" value="MOSC DOMAIN PROTEIN (AFU_ORTHOLOGUE AFUA_2G07820)"/>
    <property type="match status" value="1"/>
</dbReference>
<feature type="domain" description="MOSC" evidence="2">
    <location>
        <begin position="211"/>
        <end position="374"/>
    </location>
</feature>
<reference evidence="4" key="1">
    <citation type="journal article" date="2021" name="BMC Genomics">
        <title>Chromosome-level genome assembly and manually-curated proteome of model necrotroph Parastagonospora nodorum Sn15 reveals a genome-wide trove of candidate effector homologs, and redundancy of virulence-related functions within an accessory chromosome.</title>
        <authorList>
            <person name="Bertazzoni S."/>
            <person name="Jones D.A.B."/>
            <person name="Phan H.T."/>
            <person name="Tan K.-C."/>
            <person name="Hane J.K."/>
        </authorList>
    </citation>
    <scope>NUCLEOTIDE SEQUENCE [LARGE SCALE GENOMIC DNA]</scope>
    <source>
        <strain evidence="4">SN15 / ATCC MYA-4574 / FGSC 10173)</strain>
    </source>
</reference>
<dbReference type="Proteomes" id="UP000663193">
    <property type="component" value="Chromosome 5"/>
</dbReference>
<dbReference type="GO" id="GO:0003824">
    <property type="term" value="F:catalytic activity"/>
    <property type="evidence" value="ECO:0007669"/>
    <property type="project" value="InterPro"/>
</dbReference>
<evidence type="ECO:0000259" key="2">
    <source>
        <dbReference type="PROSITE" id="PS51340"/>
    </source>
</evidence>
<keyword evidence="1" id="KW-1133">Transmembrane helix</keyword>
<protein>
    <recommendedName>
        <fullName evidence="2">MOSC domain-containing protein</fullName>
    </recommendedName>
</protein>
<dbReference type="GO" id="GO:0030170">
    <property type="term" value="F:pyridoxal phosphate binding"/>
    <property type="evidence" value="ECO:0007669"/>
    <property type="project" value="InterPro"/>
</dbReference>
<dbReference type="PROSITE" id="PS51340">
    <property type="entry name" value="MOSC"/>
    <property type="match status" value="1"/>
</dbReference>
<dbReference type="AlphaFoldDB" id="A0A7U2HXH5"/>
<evidence type="ECO:0000313" key="4">
    <source>
        <dbReference type="Proteomes" id="UP000663193"/>
    </source>
</evidence>
<evidence type="ECO:0000256" key="1">
    <source>
        <dbReference type="SAM" id="Phobius"/>
    </source>
</evidence>
<dbReference type="OrthoDB" id="17255at2759"/>
<organism evidence="3 4">
    <name type="scientific">Phaeosphaeria nodorum (strain SN15 / ATCC MYA-4574 / FGSC 10173)</name>
    <name type="common">Glume blotch fungus</name>
    <name type="synonym">Parastagonospora nodorum</name>
    <dbReference type="NCBI Taxonomy" id="321614"/>
    <lineage>
        <taxon>Eukaryota</taxon>
        <taxon>Fungi</taxon>
        <taxon>Dikarya</taxon>
        <taxon>Ascomycota</taxon>
        <taxon>Pezizomycotina</taxon>
        <taxon>Dothideomycetes</taxon>
        <taxon>Pleosporomycetidae</taxon>
        <taxon>Pleosporales</taxon>
        <taxon>Pleosporineae</taxon>
        <taxon>Phaeosphaeriaceae</taxon>
        <taxon>Parastagonospora</taxon>
    </lineage>
</organism>
<keyword evidence="1" id="KW-0472">Membrane</keyword>
<dbReference type="EMBL" id="CP069027">
    <property type="protein sequence ID" value="QRC95505.1"/>
    <property type="molecule type" value="Genomic_DNA"/>
</dbReference>
<name>A0A7U2HXH5_PHANO</name>
<evidence type="ECO:0000313" key="3">
    <source>
        <dbReference type="EMBL" id="QRC95505.1"/>
    </source>
</evidence>
<dbReference type="SUPFAM" id="SSF50800">
    <property type="entry name" value="PK beta-barrel domain-like"/>
    <property type="match status" value="1"/>
</dbReference>
<dbReference type="Pfam" id="PF03473">
    <property type="entry name" value="MOSC"/>
    <property type="match status" value="1"/>
</dbReference>
<feature type="transmembrane region" description="Helical" evidence="1">
    <location>
        <begin position="21"/>
        <end position="39"/>
    </location>
</feature>
<keyword evidence="4" id="KW-1185">Reference proteome</keyword>
<gene>
    <name evidence="3" type="ORF">JI435_031870</name>
</gene>
<dbReference type="SUPFAM" id="SSF141673">
    <property type="entry name" value="MOSC N-terminal domain-like"/>
    <property type="match status" value="1"/>
</dbReference>
<dbReference type="InterPro" id="IPR005303">
    <property type="entry name" value="MOCOS_middle"/>
</dbReference>
<keyword evidence="1" id="KW-0812">Transmembrane</keyword>
<proteinExistence type="predicted"/>
<dbReference type="InterPro" id="IPR011037">
    <property type="entry name" value="Pyrv_Knase-like_insert_dom_sf"/>
</dbReference>